<dbReference type="EMBL" id="CP043494">
    <property type="protein sequence ID" value="WNG43852.1"/>
    <property type="molecule type" value="Genomic_DNA"/>
</dbReference>
<organism evidence="1 2">
    <name type="scientific">Archangium minus</name>
    <dbReference type="NCBI Taxonomy" id="83450"/>
    <lineage>
        <taxon>Bacteria</taxon>
        <taxon>Pseudomonadati</taxon>
        <taxon>Myxococcota</taxon>
        <taxon>Myxococcia</taxon>
        <taxon>Myxococcales</taxon>
        <taxon>Cystobacterineae</taxon>
        <taxon>Archangiaceae</taxon>
        <taxon>Archangium</taxon>
    </lineage>
</organism>
<evidence type="ECO:0000313" key="2">
    <source>
        <dbReference type="Proteomes" id="UP001611383"/>
    </source>
</evidence>
<proteinExistence type="predicted"/>
<accession>A0ABY9WQ50</accession>
<protein>
    <submittedName>
        <fullName evidence="1">Uncharacterized protein</fullName>
    </submittedName>
</protein>
<keyword evidence="2" id="KW-1185">Reference proteome</keyword>
<gene>
    <name evidence="1" type="ORF">F0U60_06880</name>
</gene>
<sequence>MGIGGLLKNNPVTNAYNATKEAVTETVDSVIDTGEEVLDAATTQAAEVYDGVSSFIDSPSPVPFLLNPFSTAREEIAEAAERSIDFVAGIGRKVIDTLKDKVDFLAIEDQIEDLGSGDSYQLSASIDGSVYGIGGRLEGTQTITKNEDGTYTLAVEGEAGAGVMASLEKKGAKLSGDRFTNSSATVEFTFDSAEEAAEAARTFLGPVVGGVSGFIDGGIEGALDGATPNYPALLDNVSALELNPNTSSDLVGKLSGGKRASLGGGTSQELGANVRLEFGDGPPKLVLSQYTSISAETAGSIPGVKGELSGDVKLNVEESFELPEGISVSDVLEDPDGVVEEIATTAVHSGEVSVSLAADVKAEGKLPIVGELGGEAEAKLEFTGGVDEVFGSGGLESLLRGQFGTAFNQLAEVTELEATLTPYDTDVTGYSKGFGRGLSSLSGGFSATTIDRKDPIFEYSGTVAEVRDQLRDEVKRLRHLVRYA</sequence>
<evidence type="ECO:0000313" key="1">
    <source>
        <dbReference type="EMBL" id="WNG43852.1"/>
    </source>
</evidence>
<name>A0ABY9WQ50_9BACT</name>
<dbReference type="Proteomes" id="UP001611383">
    <property type="component" value="Chromosome"/>
</dbReference>
<reference evidence="1 2" key="1">
    <citation type="submission" date="2019-08" db="EMBL/GenBank/DDBJ databases">
        <title>Archangium and Cystobacter genomes.</title>
        <authorList>
            <person name="Chen I.-C.K."/>
            <person name="Wielgoss S."/>
        </authorList>
    </citation>
    <scope>NUCLEOTIDE SEQUENCE [LARGE SCALE GENOMIC DNA]</scope>
    <source>
        <strain evidence="1 2">Cbm 6</strain>
    </source>
</reference>
<dbReference type="RefSeq" id="WP_395815628.1">
    <property type="nucleotide sequence ID" value="NZ_CP043494.1"/>
</dbReference>